<comment type="caution">
    <text evidence="1">The sequence shown here is derived from an EMBL/GenBank/DDBJ whole genome shotgun (WGS) entry which is preliminary data.</text>
</comment>
<organism evidence="1 2">
    <name type="scientific">Pistacia integerrima</name>
    <dbReference type="NCBI Taxonomy" id="434235"/>
    <lineage>
        <taxon>Eukaryota</taxon>
        <taxon>Viridiplantae</taxon>
        <taxon>Streptophyta</taxon>
        <taxon>Embryophyta</taxon>
        <taxon>Tracheophyta</taxon>
        <taxon>Spermatophyta</taxon>
        <taxon>Magnoliopsida</taxon>
        <taxon>eudicotyledons</taxon>
        <taxon>Gunneridae</taxon>
        <taxon>Pentapetalae</taxon>
        <taxon>rosids</taxon>
        <taxon>malvids</taxon>
        <taxon>Sapindales</taxon>
        <taxon>Anacardiaceae</taxon>
        <taxon>Pistacia</taxon>
    </lineage>
</organism>
<dbReference type="EMBL" id="CM047749">
    <property type="protein sequence ID" value="KAJ0010002.1"/>
    <property type="molecule type" value="Genomic_DNA"/>
</dbReference>
<evidence type="ECO:0000313" key="1">
    <source>
        <dbReference type="EMBL" id="KAJ0010002.1"/>
    </source>
</evidence>
<proteinExistence type="predicted"/>
<gene>
    <name evidence="1" type="ORF">Pint_33454</name>
</gene>
<keyword evidence="2" id="KW-1185">Reference proteome</keyword>
<reference evidence="2" key="1">
    <citation type="journal article" date="2023" name="G3 (Bethesda)">
        <title>Genome assembly and association tests identify interacting loci associated with vigor, precocity, and sex in interspecific pistachio rootstocks.</title>
        <authorList>
            <person name="Palmer W."/>
            <person name="Jacygrad E."/>
            <person name="Sagayaradj S."/>
            <person name="Cavanaugh K."/>
            <person name="Han R."/>
            <person name="Bertier L."/>
            <person name="Beede B."/>
            <person name="Kafkas S."/>
            <person name="Golino D."/>
            <person name="Preece J."/>
            <person name="Michelmore R."/>
        </authorList>
    </citation>
    <scope>NUCLEOTIDE SEQUENCE [LARGE SCALE GENOMIC DNA]</scope>
</reference>
<name>A0ACC0X598_9ROSI</name>
<evidence type="ECO:0000313" key="2">
    <source>
        <dbReference type="Proteomes" id="UP001163603"/>
    </source>
</evidence>
<accession>A0ACC0X598</accession>
<dbReference type="Proteomes" id="UP001163603">
    <property type="component" value="Chromosome 14"/>
</dbReference>
<protein>
    <submittedName>
        <fullName evidence="1">Uncharacterized protein</fullName>
    </submittedName>
</protein>
<sequence length="171" mass="19395">MYAMNPRPLQARPYGDFEDRNNNNSNNHHHSAAQNDAEEAGLFDSEREVKEEEAQVWSVNHEDTNGRPGSTESTRTGELTLSFEGEVYVFPAVAPQKVQALLLLLGECDIPAAVPNSESFLQENVKVVGNASHGSKLSRRIASLMRFREKRKERCFEKKIRYSCRKEVAER</sequence>